<protein>
    <submittedName>
        <fullName evidence="1">Uncharacterized protein</fullName>
    </submittedName>
</protein>
<name>A0A7I7X6L3_9MYCO</name>
<evidence type="ECO:0000313" key="1">
    <source>
        <dbReference type="EMBL" id="BBZ24503.1"/>
    </source>
</evidence>
<dbReference type="KEGG" id="mhib:MHIB_29210"/>
<dbReference type="AlphaFoldDB" id="A0A7I7X6L3"/>
<reference evidence="1 2" key="1">
    <citation type="journal article" date="2019" name="Emerg. Microbes Infect.">
        <title>Comprehensive subspecies identification of 175 nontuberculous mycobacteria species based on 7547 genomic profiles.</title>
        <authorList>
            <person name="Matsumoto Y."/>
            <person name="Kinjo T."/>
            <person name="Motooka D."/>
            <person name="Nabeya D."/>
            <person name="Jung N."/>
            <person name="Uechi K."/>
            <person name="Horii T."/>
            <person name="Iida T."/>
            <person name="Fujita J."/>
            <person name="Nakamura S."/>
        </authorList>
    </citation>
    <scope>NUCLEOTIDE SEQUENCE [LARGE SCALE GENOMIC DNA]</scope>
    <source>
        <strain evidence="1 2">JCM 13571</strain>
    </source>
</reference>
<dbReference type="Proteomes" id="UP000467260">
    <property type="component" value="Chromosome"/>
</dbReference>
<evidence type="ECO:0000313" key="2">
    <source>
        <dbReference type="Proteomes" id="UP000467260"/>
    </source>
</evidence>
<organism evidence="1 2">
    <name type="scientific">Mycolicibacter hiberniae</name>
    <dbReference type="NCBI Taxonomy" id="29314"/>
    <lineage>
        <taxon>Bacteria</taxon>
        <taxon>Bacillati</taxon>
        <taxon>Actinomycetota</taxon>
        <taxon>Actinomycetes</taxon>
        <taxon>Mycobacteriales</taxon>
        <taxon>Mycobacteriaceae</taxon>
        <taxon>Mycolicibacter</taxon>
    </lineage>
</organism>
<keyword evidence="2" id="KW-1185">Reference proteome</keyword>
<sequence length="118" mass="13064">MTRFHLAQTATRPRLAPESRICPDNIWHSFFRRTLFRSSERRVKSSACRAAGLIVWTNTITGAGAVATRLAGGKGRKGAPEASDRDAGYLHAPTGLAMGHDWKFPPRVGNFEYSCFQN</sequence>
<accession>A0A7I7X6L3</accession>
<gene>
    <name evidence="1" type="ORF">MHIB_29210</name>
</gene>
<proteinExistence type="predicted"/>
<dbReference type="EMBL" id="AP022609">
    <property type="protein sequence ID" value="BBZ24503.1"/>
    <property type="molecule type" value="Genomic_DNA"/>
</dbReference>